<dbReference type="AlphaFoldDB" id="A0A1U7NH09"/>
<organism evidence="4 5">
    <name type="scientific">Ileibacterium valens</name>
    <dbReference type="NCBI Taxonomy" id="1862668"/>
    <lineage>
        <taxon>Bacteria</taxon>
        <taxon>Bacillati</taxon>
        <taxon>Bacillota</taxon>
        <taxon>Erysipelotrichia</taxon>
        <taxon>Erysipelotrichales</taxon>
        <taxon>Erysipelotrichaceae</taxon>
        <taxon>Ileibacterium</taxon>
    </lineage>
</organism>
<dbReference type="GO" id="GO:0005975">
    <property type="term" value="P:carbohydrate metabolic process"/>
    <property type="evidence" value="ECO:0007669"/>
    <property type="project" value="InterPro"/>
</dbReference>
<dbReference type="Gene3D" id="2.60.40.1180">
    <property type="entry name" value="Golgi alpha-mannosidase II"/>
    <property type="match status" value="1"/>
</dbReference>
<comment type="caution">
    <text evidence="4">The sequence shown here is derived from an EMBL/GenBank/DDBJ whole genome shotgun (WGS) entry which is preliminary data.</text>
</comment>
<keyword evidence="2" id="KW-0326">Glycosidase</keyword>
<keyword evidence="5" id="KW-1185">Reference proteome</keyword>
<dbReference type="CDD" id="cd11353">
    <property type="entry name" value="AmyAc_euk_bac_CMD_like"/>
    <property type="match status" value="1"/>
</dbReference>
<dbReference type="GO" id="GO:0016798">
    <property type="term" value="F:hydrolase activity, acting on glycosyl bonds"/>
    <property type="evidence" value="ECO:0007669"/>
    <property type="project" value="UniProtKB-KW"/>
</dbReference>
<dbReference type="InterPro" id="IPR006047">
    <property type="entry name" value="GH13_cat_dom"/>
</dbReference>
<proteinExistence type="predicted"/>
<dbReference type="SMART" id="SM00642">
    <property type="entry name" value="Aamy"/>
    <property type="match status" value="1"/>
</dbReference>
<evidence type="ECO:0000256" key="1">
    <source>
        <dbReference type="ARBA" id="ARBA00022801"/>
    </source>
</evidence>
<dbReference type="EMBL" id="MPJW01000101">
    <property type="protein sequence ID" value="OLU40648.1"/>
    <property type="molecule type" value="Genomic_DNA"/>
</dbReference>
<accession>A0A1U7NH09</accession>
<dbReference type="RefSeq" id="WP_075818839.1">
    <property type="nucleotide sequence ID" value="NZ_CAJUTZ010000012.1"/>
</dbReference>
<protein>
    <submittedName>
        <fullName evidence="4">Cyclomaltodextrinase</fullName>
    </submittedName>
</protein>
<evidence type="ECO:0000256" key="2">
    <source>
        <dbReference type="ARBA" id="ARBA00023295"/>
    </source>
</evidence>
<sequence length="436" mass="50632">MNWFDEKVFYQIYPLGAAGAPFENDHQLTHRLNQFEAWIKPLKERGIGAILFNPLFESITHGYDTTDYRKVDSRLGDNEDLKKLVEKIHDNDMKVVYDAVFNHVGREFPPFQDVLKNRENSKYKDWFFIDFNGNNGFDDHLYYENWEGNEPLVRLNLKNPEVIQYHLDSVDFWMDELGADGLRLDVAYCLDHDFMKALHQHVKAKNPEFFLLGEMVHGDYNTIANPEMLDSATNYECQKGIYSSLNSKNFYEILYSFNRQFGKENWCLYTGKNLLSFLDNHDVNRIASVLENKDLLPAAYTILMTMPGIPCIYYGSEWGIEGMKNQNDTEIRPEVEIPVTNELSEIVAKLAKIHTGNSALRNGDYTQIAINNPWCIYQRSNDEQTIWTCINIDKNPVDIPVNYQGQTKNLFDDQIEEVNGQIHLEPGDFKILELSA</sequence>
<dbReference type="Pfam" id="PF00128">
    <property type="entry name" value="Alpha-amylase"/>
    <property type="match status" value="1"/>
</dbReference>
<dbReference type="Proteomes" id="UP000186341">
    <property type="component" value="Unassembled WGS sequence"/>
</dbReference>
<dbReference type="Gene3D" id="3.20.20.80">
    <property type="entry name" value="Glycosidases"/>
    <property type="match status" value="1"/>
</dbReference>
<dbReference type="GeneID" id="82202508"/>
<evidence type="ECO:0000313" key="4">
    <source>
        <dbReference type="EMBL" id="OLU40648.1"/>
    </source>
</evidence>
<dbReference type="PANTHER" id="PTHR10357:SF210">
    <property type="entry name" value="MALTODEXTRIN GLUCOSIDASE"/>
    <property type="match status" value="1"/>
</dbReference>
<dbReference type="SUPFAM" id="SSF51445">
    <property type="entry name" value="(Trans)glycosidases"/>
    <property type="match status" value="1"/>
</dbReference>
<dbReference type="InterPro" id="IPR017853">
    <property type="entry name" value="GH"/>
</dbReference>
<evidence type="ECO:0000259" key="3">
    <source>
        <dbReference type="SMART" id="SM00642"/>
    </source>
</evidence>
<dbReference type="SUPFAM" id="SSF51011">
    <property type="entry name" value="Glycosyl hydrolase domain"/>
    <property type="match status" value="1"/>
</dbReference>
<dbReference type="OrthoDB" id="9805159at2"/>
<dbReference type="InterPro" id="IPR013780">
    <property type="entry name" value="Glyco_hydro_b"/>
</dbReference>
<dbReference type="PANTHER" id="PTHR10357">
    <property type="entry name" value="ALPHA-AMYLASE FAMILY MEMBER"/>
    <property type="match status" value="1"/>
</dbReference>
<reference evidence="4 5" key="1">
    <citation type="submission" date="2016-11" db="EMBL/GenBank/DDBJ databases">
        <title>Description of two novel members of the family Erysipelotrichaceae: Ileibacterium lipovorans gen. nov., sp. nov. and Dubosiella newyorkensis, gen. nov., sp. nov.</title>
        <authorList>
            <person name="Cox L.M."/>
            <person name="Sohn J."/>
            <person name="Tyrrell K.L."/>
            <person name="Citron D.M."/>
            <person name="Lawson P.A."/>
            <person name="Patel N.B."/>
            <person name="Iizumi T."/>
            <person name="Perez-Perez G.I."/>
            <person name="Goldstein E.J."/>
            <person name="Blaser M.J."/>
        </authorList>
    </citation>
    <scope>NUCLEOTIDE SEQUENCE [LARGE SCALE GENOMIC DNA]</scope>
    <source>
        <strain evidence="4 5">NYU-BL-A3</strain>
    </source>
</reference>
<name>A0A1U7NH09_9FIRM</name>
<feature type="domain" description="Glycosyl hydrolase family 13 catalytic" evidence="3">
    <location>
        <begin position="11"/>
        <end position="354"/>
    </location>
</feature>
<gene>
    <name evidence="4" type="ORF">BO222_04670</name>
</gene>
<evidence type="ECO:0000313" key="5">
    <source>
        <dbReference type="Proteomes" id="UP000186341"/>
    </source>
</evidence>
<keyword evidence="1" id="KW-0378">Hydrolase</keyword>